<sequence>MQSRILESVTFSLLPGTDEAAFVRAANDASTALKAMSGFIGRRLGKAEDGNWIDVCEWADEASAKKAAETFHTIPAAQPFCSMIDMASARMAHHAIAHSS</sequence>
<keyword evidence="2" id="KW-1185">Reference proteome</keyword>
<dbReference type="RefSeq" id="WP_051435380.1">
    <property type="nucleotide sequence ID" value="NZ_JACIDC010000016.1"/>
</dbReference>
<evidence type="ECO:0000313" key="1">
    <source>
        <dbReference type="EMBL" id="MBB4041891.1"/>
    </source>
</evidence>
<protein>
    <recommendedName>
        <fullName evidence="3">Antibiotic biosynthesis monooxygenase</fullName>
    </recommendedName>
</protein>
<accession>A0A7W6IIV1</accession>
<dbReference type="AlphaFoldDB" id="A0A7W6IIV1"/>
<dbReference type="Gene3D" id="3.30.70.100">
    <property type="match status" value="1"/>
</dbReference>
<gene>
    <name evidence="1" type="ORF">GGR34_003574</name>
</gene>
<reference evidence="1 2" key="1">
    <citation type="submission" date="2020-08" db="EMBL/GenBank/DDBJ databases">
        <title>Genomic Encyclopedia of Type Strains, Phase IV (KMG-IV): sequencing the most valuable type-strain genomes for metagenomic binning, comparative biology and taxonomic classification.</title>
        <authorList>
            <person name="Goeker M."/>
        </authorList>
    </citation>
    <scope>NUCLEOTIDE SEQUENCE [LARGE SCALE GENOMIC DNA]</scope>
    <source>
        <strain evidence="1 2">DSM 15743</strain>
    </source>
</reference>
<evidence type="ECO:0008006" key="3">
    <source>
        <dbReference type="Google" id="ProtNLM"/>
    </source>
</evidence>
<proteinExistence type="predicted"/>
<evidence type="ECO:0000313" key="2">
    <source>
        <dbReference type="Proteomes" id="UP000519439"/>
    </source>
</evidence>
<name>A0A7W6IIV1_9HYPH</name>
<comment type="caution">
    <text evidence="1">The sequence shown here is derived from an EMBL/GenBank/DDBJ whole genome shotgun (WGS) entry which is preliminary data.</text>
</comment>
<dbReference type="InterPro" id="IPR011008">
    <property type="entry name" value="Dimeric_a/b-barrel"/>
</dbReference>
<dbReference type="SUPFAM" id="SSF54909">
    <property type="entry name" value="Dimeric alpha+beta barrel"/>
    <property type="match status" value="1"/>
</dbReference>
<dbReference type="Proteomes" id="UP000519439">
    <property type="component" value="Unassembled WGS sequence"/>
</dbReference>
<dbReference type="EMBL" id="JACIDC010000016">
    <property type="protein sequence ID" value="MBB4041891.1"/>
    <property type="molecule type" value="Genomic_DNA"/>
</dbReference>
<organism evidence="1 2">
    <name type="scientific">Microvirga flocculans</name>
    <dbReference type="NCBI Taxonomy" id="217168"/>
    <lineage>
        <taxon>Bacteria</taxon>
        <taxon>Pseudomonadati</taxon>
        <taxon>Pseudomonadota</taxon>
        <taxon>Alphaproteobacteria</taxon>
        <taxon>Hyphomicrobiales</taxon>
        <taxon>Methylobacteriaceae</taxon>
        <taxon>Microvirga</taxon>
    </lineage>
</organism>